<dbReference type="EMBL" id="UXAT02000052">
    <property type="protein sequence ID" value="VUX47806.1"/>
    <property type="molecule type" value="Genomic_DNA"/>
</dbReference>
<dbReference type="Pfam" id="PF11367">
    <property type="entry name" value="Tail_completion_gp17"/>
    <property type="match status" value="1"/>
</dbReference>
<comment type="caution">
    <text evidence="1">The sequence shown here is derived from an EMBL/GenBank/DDBJ whole genome shotgun (WGS) entry which is preliminary data.</text>
</comment>
<organism evidence="1 2">
    <name type="scientific">Candidatus Defluviicoccus seviourii</name>
    <dbReference type="NCBI Taxonomy" id="2565273"/>
    <lineage>
        <taxon>Bacteria</taxon>
        <taxon>Pseudomonadati</taxon>
        <taxon>Pseudomonadota</taxon>
        <taxon>Alphaproteobacteria</taxon>
        <taxon>Rhodospirillales</taxon>
        <taxon>Rhodospirillaceae</taxon>
        <taxon>Defluviicoccus</taxon>
    </lineage>
</organism>
<evidence type="ECO:0000313" key="2">
    <source>
        <dbReference type="Proteomes" id="UP000326641"/>
    </source>
</evidence>
<dbReference type="Proteomes" id="UP000326641">
    <property type="component" value="Unassembled WGS sequence"/>
</dbReference>
<gene>
    <name evidence="1" type="ORF">DF3PA_70127</name>
</gene>
<name>A0A564WH79_9PROT</name>
<dbReference type="Gene3D" id="3.30.2000.30">
    <property type="match status" value="1"/>
</dbReference>
<dbReference type="InterPro" id="IPR021508">
    <property type="entry name" value="Gp17-like"/>
</dbReference>
<evidence type="ECO:0000313" key="1">
    <source>
        <dbReference type="EMBL" id="VUX47806.1"/>
    </source>
</evidence>
<keyword evidence="2" id="KW-1185">Reference proteome</keyword>
<reference evidence="1" key="1">
    <citation type="submission" date="2018-11" db="EMBL/GenBank/DDBJ databases">
        <authorList>
            <person name="Onetto C."/>
        </authorList>
    </citation>
    <scope>NUCLEOTIDE SEQUENCE [LARGE SCALE GENOMIC DNA]</scope>
</reference>
<protein>
    <recommendedName>
        <fullName evidence="3">DUF3168 domain-containing protein</fullName>
    </recommendedName>
</protein>
<proteinExistence type="predicted"/>
<evidence type="ECO:0008006" key="3">
    <source>
        <dbReference type="Google" id="ProtNLM"/>
    </source>
</evidence>
<sequence length="126" mass="14204">MILDLLSHMSDMITDTLPATSEVFFVTTPPDASFPYAVIQYNQTPDDTKTSYGHKIFFEIHLWYNSYDMSAIVTQVEELRSALHDTYYTSGGTTHYLSVTSTHLFDDPSEDFLVNHGILRVTAANG</sequence>
<dbReference type="InterPro" id="IPR053745">
    <property type="entry name" value="Viral_Tail_Comp_sf"/>
</dbReference>
<dbReference type="AlphaFoldDB" id="A0A564WH79"/>
<accession>A0A564WH79</accession>